<evidence type="ECO:0000256" key="4">
    <source>
        <dbReference type="ARBA" id="ARBA00023067"/>
    </source>
</evidence>
<organism evidence="11 12">
    <name type="scientific">Phyllotreta striolata</name>
    <name type="common">Striped flea beetle</name>
    <name type="synonym">Crioceris striolata</name>
    <dbReference type="NCBI Taxonomy" id="444603"/>
    <lineage>
        <taxon>Eukaryota</taxon>
        <taxon>Metazoa</taxon>
        <taxon>Ecdysozoa</taxon>
        <taxon>Arthropoda</taxon>
        <taxon>Hexapoda</taxon>
        <taxon>Insecta</taxon>
        <taxon>Pterygota</taxon>
        <taxon>Neoptera</taxon>
        <taxon>Endopterygota</taxon>
        <taxon>Coleoptera</taxon>
        <taxon>Polyphaga</taxon>
        <taxon>Cucujiformia</taxon>
        <taxon>Chrysomeloidea</taxon>
        <taxon>Chrysomelidae</taxon>
        <taxon>Galerucinae</taxon>
        <taxon>Alticini</taxon>
        <taxon>Phyllotreta</taxon>
    </lineage>
</organism>
<evidence type="ECO:0000259" key="9">
    <source>
        <dbReference type="Pfam" id="PF12717"/>
    </source>
</evidence>
<dbReference type="InterPro" id="IPR011989">
    <property type="entry name" value="ARM-like"/>
</dbReference>
<evidence type="ECO:0000313" key="11">
    <source>
        <dbReference type="EMBL" id="CAG9864252.1"/>
    </source>
</evidence>
<keyword evidence="7" id="KW-0175">Coiled coil</keyword>
<feature type="compositionally biased region" description="Basic residues" evidence="8">
    <location>
        <begin position="1284"/>
        <end position="1295"/>
    </location>
</feature>
<accession>A0A9N9XW17</accession>
<dbReference type="InterPro" id="IPR024324">
    <property type="entry name" value="Condensin_cplx_su1_N"/>
</dbReference>
<comment type="subcellular location">
    <subcellularLocation>
        <location evidence="1">Nucleus</location>
    </subcellularLocation>
</comment>
<dbReference type="Proteomes" id="UP001153712">
    <property type="component" value="Chromosome 7"/>
</dbReference>
<gene>
    <name evidence="11" type="ORF">PHYEVI_LOCUS10509</name>
</gene>
<reference evidence="11" key="1">
    <citation type="submission" date="2022-01" db="EMBL/GenBank/DDBJ databases">
        <authorList>
            <person name="King R."/>
        </authorList>
    </citation>
    <scope>NUCLEOTIDE SEQUENCE</scope>
</reference>
<evidence type="ECO:0000256" key="6">
    <source>
        <dbReference type="ARBA" id="ARBA00023306"/>
    </source>
</evidence>
<dbReference type="InterPro" id="IPR026971">
    <property type="entry name" value="CND1/NCAPD3"/>
</dbReference>
<dbReference type="InterPro" id="IPR016024">
    <property type="entry name" value="ARM-type_fold"/>
</dbReference>
<evidence type="ECO:0000313" key="12">
    <source>
        <dbReference type="Proteomes" id="UP001153712"/>
    </source>
</evidence>
<evidence type="ECO:0000256" key="1">
    <source>
        <dbReference type="ARBA" id="ARBA00004123"/>
    </source>
</evidence>
<keyword evidence="5" id="KW-0539">Nucleus</keyword>
<feature type="domain" description="Condensin complex subunit 1 N-terminal" evidence="10">
    <location>
        <begin position="82"/>
        <end position="231"/>
    </location>
</feature>
<feature type="region of interest" description="Disordered" evidence="8">
    <location>
        <begin position="1257"/>
        <end position="1306"/>
    </location>
</feature>
<dbReference type="Pfam" id="PF12717">
    <property type="entry name" value="Cnd1"/>
    <property type="match status" value="1"/>
</dbReference>
<protein>
    <recommendedName>
        <fullName evidence="13">Condensin complex subunit 1</fullName>
    </recommendedName>
</protein>
<evidence type="ECO:0000256" key="3">
    <source>
        <dbReference type="ARBA" id="ARBA00022776"/>
    </source>
</evidence>
<dbReference type="GO" id="GO:0010032">
    <property type="term" value="P:meiotic chromosome condensation"/>
    <property type="evidence" value="ECO:0007669"/>
    <property type="project" value="TreeGrafter"/>
</dbReference>
<dbReference type="PANTHER" id="PTHR14222">
    <property type="entry name" value="CONDENSIN"/>
    <property type="match status" value="1"/>
</dbReference>
<evidence type="ECO:0008006" key="13">
    <source>
        <dbReference type="Google" id="ProtNLM"/>
    </source>
</evidence>
<dbReference type="Gene3D" id="1.25.10.10">
    <property type="entry name" value="Leucine-rich Repeat Variant"/>
    <property type="match status" value="1"/>
</dbReference>
<evidence type="ECO:0000256" key="7">
    <source>
        <dbReference type="SAM" id="Coils"/>
    </source>
</evidence>
<dbReference type="GO" id="GO:0042393">
    <property type="term" value="F:histone binding"/>
    <property type="evidence" value="ECO:0007669"/>
    <property type="project" value="TreeGrafter"/>
</dbReference>
<dbReference type="GO" id="GO:0000796">
    <property type="term" value="C:condensin complex"/>
    <property type="evidence" value="ECO:0007669"/>
    <property type="project" value="TreeGrafter"/>
</dbReference>
<evidence type="ECO:0000259" key="10">
    <source>
        <dbReference type="Pfam" id="PF12922"/>
    </source>
</evidence>
<dbReference type="OrthoDB" id="436262at2759"/>
<evidence type="ECO:0000256" key="5">
    <source>
        <dbReference type="ARBA" id="ARBA00023242"/>
    </source>
</evidence>
<dbReference type="Pfam" id="PF12922">
    <property type="entry name" value="Cnd1_N"/>
    <property type="match status" value="1"/>
</dbReference>
<keyword evidence="3" id="KW-0498">Mitosis</keyword>
<evidence type="ECO:0000256" key="8">
    <source>
        <dbReference type="SAM" id="MobiDB-lite"/>
    </source>
</evidence>
<sequence length="1306" mass="150158">MVPFTFMIPPNKEELLECNSEYYFVRNVLSPEEIPEELKRCKFNLTNEGAEFVLSSFDTYFSVLHNGQLISRILINQANQDLLRGVSQLNKEISILLEDKDSLTPEITAKFLNVLKMIIYLFTETVLFIENQQRSDAEKEPSKRGKKKSNDVQISLEKPKILGLLYEIITKEISCFWEDKMVEQSFLSTISNLCYEFLKDPSIKDKNQSDTFNDIFNILGHLIQNYNHGSTFMIKLISLIKQHEHLTLCVPKGIEYLVKHFNFKSLLSEFVKELTEWQMTDNSQDSLGSRNCSAVLTALAALLPDLMRDEVTSLNKYLFFDSNSLRISVLMVMLEVILNVLTKHDLEDREKELRDTLFDIVMEHCTDQSALVRGRVFSQLARFQKANAIPLKFQRTVLEKAVEHLTDTSPIARKCAANCVTTFLSFNVYGAQLSLSSTKAELEETQKKLTELQAQLSNAKLDEVTELQANWDKVVGPLQNELQQILTDFQDEDGDIPEEIEEQCRLPEDECRETIRKYLISGQFKEAFLLMSAVISSNTVVKSCMENEGISTFEMYMRAFHMTFFNFTDLVEQFQNNRFDNISEDDQNRLASLTARVDFLTNCFEFLSLIDRSIDRMVQLLETTSASDMHEALEFFAVLNKFNIDRSSEGICAILKLMQRNEQERKVAALNCLKNIYLITNTENISDHVTIVVDCLVRLVKSIPVVEEINIEKIISMWVSQGVLDNACIERLWHIFTRQVKLDEDDEIVATDLLRMASHGSKAIIRKNINLVSTVAFGERGRKNLKFLSVCCDFLANAYEKIDIASNKPPFKITCKEKCFSDLLSILTDLVSTPVGFYCEALFSGLDFVYKLSKKPSKFSYDLIEATINEYNKRLGEENSTIPTYFLIRICQMFGYVAVRELEFMNDVVYKELKILNAKQPKNNKNVNKRKTLLINKTLNTSLDEIEGAEAYDDDADFVLGKLETLPSSGPLNMGVPLILSICQRPDKFNNEDLQKAATTALARYMLVSNKFCDAQMSLWFTILEKTTYPEVKVNALVFTSDLLSRFPNSIEPWINRLYKCLTDPLPKIRRATFFVLSHLILTDMIRAQNHLPKMAVLFNDSDESLRDMCHTFFLKLSHKLKNISNIIPDVLDYFTQEKFDSKTVRSTMKILFDLTESNKYKENIITRFCSKFPITDDSEAHNHISYCLSLIKYNEKTLKRLIEEFPMYKNYLCDEEIYSNFKQIMQNCNRGFGSKQDLKSLTAELEKLITASLGVNDDSTVSMPPPAAPRSHKKQTQKENPKKKQKRSVRRKRVVSSDSESDGSE</sequence>
<name>A0A9N9XW17_PHYSR</name>
<proteinExistence type="predicted"/>
<keyword evidence="4" id="KW-0226">DNA condensation</keyword>
<dbReference type="EMBL" id="OU900100">
    <property type="protein sequence ID" value="CAG9864252.1"/>
    <property type="molecule type" value="Genomic_DNA"/>
</dbReference>
<keyword evidence="12" id="KW-1185">Reference proteome</keyword>
<keyword evidence="2" id="KW-0132">Cell division</keyword>
<evidence type="ECO:0000256" key="2">
    <source>
        <dbReference type="ARBA" id="ARBA00022618"/>
    </source>
</evidence>
<dbReference type="GO" id="GO:0000779">
    <property type="term" value="C:condensed chromosome, centromeric region"/>
    <property type="evidence" value="ECO:0007669"/>
    <property type="project" value="TreeGrafter"/>
</dbReference>
<dbReference type="PANTHER" id="PTHR14222:SF2">
    <property type="entry name" value="CONDENSIN COMPLEX SUBUNIT 1"/>
    <property type="match status" value="1"/>
</dbReference>
<dbReference type="GO" id="GO:0051301">
    <property type="term" value="P:cell division"/>
    <property type="evidence" value="ECO:0007669"/>
    <property type="project" value="UniProtKB-KW"/>
</dbReference>
<keyword evidence="6" id="KW-0131">Cell cycle</keyword>
<dbReference type="GO" id="GO:0005634">
    <property type="term" value="C:nucleus"/>
    <property type="evidence" value="ECO:0007669"/>
    <property type="project" value="UniProtKB-SubCell"/>
</dbReference>
<dbReference type="SUPFAM" id="SSF48371">
    <property type="entry name" value="ARM repeat"/>
    <property type="match status" value="1"/>
</dbReference>
<dbReference type="InterPro" id="IPR032682">
    <property type="entry name" value="Cnd1_C"/>
</dbReference>
<feature type="domain" description="Condensin complex subunit 1 C-terminal" evidence="9">
    <location>
        <begin position="1032"/>
        <end position="1190"/>
    </location>
</feature>
<feature type="coiled-coil region" evidence="7">
    <location>
        <begin position="435"/>
        <end position="462"/>
    </location>
</feature>
<dbReference type="GO" id="GO:0007076">
    <property type="term" value="P:mitotic chromosome condensation"/>
    <property type="evidence" value="ECO:0007669"/>
    <property type="project" value="InterPro"/>
</dbReference>